<dbReference type="PIRSF" id="PIRSF019574">
    <property type="entry name" value="Periplasmic_polyamine_BP"/>
    <property type="match status" value="1"/>
</dbReference>
<dbReference type="PROSITE" id="PS51257">
    <property type="entry name" value="PROKAR_LIPOPROTEIN"/>
    <property type="match status" value="1"/>
</dbReference>
<keyword evidence="2" id="KW-0813">Transport</keyword>
<evidence type="ECO:0000256" key="2">
    <source>
        <dbReference type="ARBA" id="ARBA00022448"/>
    </source>
</evidence>
<dbReference type="PANTHER" id="PTHR30222:SF17">
    <property type="entry name" value="SPERMIDINE_PUTRESCINE-BINDING PERIPLASMIC PROTEIN"/>
    <property type="match status" value="1"/>
</dbReference>
<dbReference type="InterPro" id="IPR001188">
    <property type="entry name" value="Sperm_putr-bd"/>
</dbReference>
<dbReference type="CDD" id="cd13663">
    <property type="entry name" value="PBP2_PotD_PotF_like_2"/>
    <property type="match status" value="1"/>
</dbReference>
<comment type="caution">
    <text evidence="5">The sequence shown here is derived from an EMBL/GenBank/DDBJ whole genome shotgun (WGS) entry which is preliminary data.</text>
</comment>
<dbReference type="Proteomes" id="UP001236559">
    <property type="component" value="Unassembled WGS sequence"/>
</dbReference>
<keyword evidence="6" id="KW-1185">Reference proteome</keyword>
<keyword evidence="3" id="KW-0732">Signal</keyword>
<evidence type="ECO:0000256" key="1">
    <source>
        <dbReference type="ARBA" id="ARBA00004418"/>
    </source>
</evidence>
<name>A0ABU0AWR4_9FIRM</name>
<dbReference type="Gene3D" id="3.40.190.10">
    <property type="entry name" value="Periplasmic binding protein-like II"/>
    <property type="match status" value="2"/>
</dbReference>
<dbReference type="SUPFAM" id="SSF53850">
    <property type="entry name" value="Periplasmic binding protein-like II"/>
    <property type="match status" value="1"/>
</dbReference>
<keyword evidence="4" id="KW-0574">Periplasm</keyword>
<evidence type="ECO:0000256" key="3">
    <source>
        <dbReference type="ARBA" id="ARBA00022729"/>
    </source>
</evidence>
<dbReference type="Pfam" id="PF13416">
    <property type="entry name" value="SBP_bac_8"/>
    <property type="match status" value="1"/>
</dbReference>
<sequence length="354" mass="40541">MKVNKIVTLNIFLLLIIVFLTSCKKNNQSDSSGVLNVYNAGSYIDPITLKMFERDSGIKVVYDTFNSNEDLYVKLVQKDDAYDLICPSDYMIERLIKEDRLAKIDYKNIPNMKGVEKSLLNPAYDKENLYTVPYFWGTMGIIQNTSIIKDKIDSWSDFWNPKYKGKIIMYNSQRDSIAIALKYLGYSMNSKNLKELEAAKEALIKQKPLVYAYLTDDARDMMVQGEAGLCVMYSGDALLMMNQNPDLKYIFPKEGTNIWTDAWCIPKKAHNKKAAEEFINYMLKPEIASINAAWCEGYTSPVAEVKNLLPKEITDSYVAYPDIKNLPPLEAYTDLGDFVKVYDNIWTEVIATMK</sequence>
<reference evidence="5 6" key="1">
    <citation type="submission" date="2023-07" db="EMBL/GenBank/DDBJ databases">
        <title>Genomic Encyclopedia of Type Strains, Phase IV (KMG-IV): sequencing the most valuable type-strain genomes for metagenomic binning, comparative biology and taxonomic classification.</title>
        <authorList>
            <person name="Goeker M."/>
        </authorList>
    </citation>
    <scope>NUCLEOTIDE SEQUENCE [LARGE SCALE GENOMIC DNA]</scope>
    <source>
        <strain evidence="5 6">DSM 22616</strain>
    </source>
</reference>
<dbReference type="PANTHER" id="PTHR30222">
    <property type="entry name" value="SPERMIDINE/PUTRESCINE-BINDING PERIPLASMIC PROTEIN"/>
    <property type="match status" value="1"/>
</dbReference>
<organism evidence="5 6">
    <name type="scientific">Peptoniphilus koenoeneniae</name>
    <dbReference type="NCBI Taxonomy" id="507751"/>
    <lineage>
        <taxon>Bacteria</taxon>
        <taxon>Bacillati</taxon>
        <taxon>Bacillota</taxon>
        <taxon>Tissierellia</taxon>
        <taxon>Tissierellales</taxon>
        <taxon>Peptoniphilaceae</taxon>
        <taxon>Peptoniphilus</taxon>
    </lineage>
</organism>
<dbReference type="PRINTS" id="PR00909">
    <property type="entry name" value="SPERMDNBNDNG"/>
</dbReference>
<dbReference type="InterPro" id="IPR006059">
    <property type="entry name" value="SBP"/>
</dbReference>
<evidence type="ECO:0000313" key="5">
    <source>
        <dbReference type="EMBL" id="MDQ0275256.1"/>
    </source>
</evidence>
<proteinExistence type="predicted"/>
<evidence type="ECO:0000256" key="4">
    <source>
        <dbReference type="ARBA" id="ARBA00022764"/>
    </source>
</evidence>
<dbReference type="EMBL" id="JAUSTN010000006">
    <property type="protein sequence ID" value="MDQ0275256.1"/>
    <property type="molecule type" value="Genomic_DNA"/>
</dbReference>
<evidence type="ECO:0000313" key="6">
    <source>
        <dbReference type="Proteomes" id="UP001236559"/>
    </source>
</evidence>
<protein>
    <submittedName>
        <fullName evidence="5">Spermidine/putrescine transport system substrate-binding protein</fullName>
    </submittedName>
</protein>
<dbReference type="RefSeq" id="WP_307495206.1">
    <property type="nucleotide sequence ID" value="NZ_JAUSTN010000006.1"/>
</dbReference>
<comment type="subcellular location">
    <subcellularLocation>
        <location evidence="1">Periplasm</location>
    </subcellularLocation>
</comment>
<gene>
    <name evidence="5" type="ORF">J2S72_001281</name>
</gene>
<accession>A0ABU0AWR4</accession>